<dbReference type="Pfam" id="PF16066">
    <property type="entry name" value="DUF4808"/>
    <property type="match status" value="2"/>
</dbReference>
<keyword evidence="2" id="KW-1133">Transmembrane helix</keyword>
<evidence type="ECO:0000256" key="1">
    <source>
        <dbReference type="SAM" id="MobiDB-lite"/>
    </source>
</evidence>
<gene>
    <name evidence="5" type="ORF">M5D96_009813</name>
</gene>
<dbReference type="InterPro" id="IPR036116">
    <property type="entry name" value="FN3_sf"/>
</dbReference>
<dbReference type="PANTHER" id="PTHR21104">
    <property type="entry name" value="FIBRONECTIN TYPE III DOMAIN-CONTAINING PROTEIN"/>
    <property type="match status" value="1"/>
</dbReference>
<feature type="region of interest" description="Disordered" evidence="1">
    <location>
        <begin position="361"/>
        <end position="385"/>
    </location>
</feature>
<feature type="compositionally biased region" description="Low complexity" evidence="1">
    <location>
        <begin position="543"/>
        <end position="552"/>
    </location>
</feature>
<keyword evidence="6" id="KW-1185">Reference proteome</keyword>
<feature type="compositionally biased region" description="Basic and acidic residues" evidence="1">
    <location>
        <begin position="567"/>
        <end position="577"/>
    </location>
</feature>
<dbReference type="InterPro" id="IPR013783">
    <property type="entry name" value="Ig-like_fold"/>
</dbReference>
<proteinExistence type="predicted"/>
<protein>
    <recommendedName>
        <fullName evidence="4">Fibronectin type-III domain-containing protein</fullName>
    </recommendedName>
</protein>
<keyword evidence="2" id="KW-0812">Transmembrane</keyword>
<feature type="domain" description="Fibronectin type-III" evidence="4">
    <location>
        <begin position="21"/>
        <end position="113"/>
    </location>
</feature>
<reference evidence="5" key="1">
    <citation type="journal article" date="2023" name="Genome Biol. Evol.">
        <title>Long-read-based Genome Assembly of Drosophila gunungcola Reveals Fewer Chemosensory Genes in Flower-breeding Species.</title>
        <authorList>
            <person name="Negi A."/>
            <person name="Liao B.Y."/>
            <person name="Yeh S.D."/>
        </authorList>
    </citation>
    <scope>NUCLEOTIDE SEQUENCE</scope>
    <source>
        <strain evidence="5">Sukarami</strain>
    </source>
</reference>
<keyword evidence="2" id="KW-0472">Membrane</keyword>
<keyword evidence="3" id="KW-0732">Signal</keyword>
<dbReference type="Gene3D" id="2.60.40.10">
    <property type="entry name" value="Immunoglobulins"/>
    <property type="match status" value="1"/>
</dbReference>
<feature type="region of interest" description="Disordered" evidence="1">
    <location>
        <begin position="692"/>
        <end position="717"/>
    </location>
</feature>
<feature type="compositionally biased region" description="Low complexity" evidence="1">
    <location>
        <begin position="362"/>
        <end position="372"/>
    </location>
</feature>
<feature type="signal peptide" evidence="3">
    <location>
        <begin position="1"/>
        <end position="15"/>
    </location>
</feature>
<dbReference type="SMART" id="SM00060">
    <property type="entry name" value="FN3"/>
    <property type="match status" value="1"/>
</dbReference>
<dbReference type="AlphaFoldDB" id="A0A9P9YIJ4"/>
<dbReference type="SUPFAM" id="SSF49265">
    <property type="entry name" value="Fibronectin type III"/>
    <property type="match status" value="1"/>
</dbReference>
<dbReference type="Pfam" id="PF00041">
    <property type="entry name" value="fn3"/>
    <property type="match status" value="1"/>
</dbReference>
<accession>A0A9P9YIJ4</accession>
<dbReference type="EMBL" id="JAMKOV010000012">
    <property type="protein sequence ID" value="KAI8037645.1"/>
    <property type="molecule type" value="Genomic_DNA"/>
</dbReference>
<comment type="caution">
    <text evidence="5">The sequence shown here is derived from an EMBL/GenBank/DDBJ whole genome shotgun (WGS) entry which is preliminary data.</text>
</comment>
<organism evidence="5 6">
    <name type="scientific">Drosophila gunungcola</name>
    <name type="common">fruit fly</name>
    <dbReference type="NCBI Taxonomy" id="103775"/>
    <lineage>
        <taxon>Eukaryota</taxon>
        <taxon>Metazoa</taxon>
        <taxon>Ecdysozoa</taxon>
        <taxon>Arthropoda</taxon>
        <taxon>Hexapoda</taxon>
        <taxon>Insecta</taxon>
        <taxon>Pterygota</taxon>
        <taxon>Neoptera</taxon>
        <taxon>Endopterygota</taxon>
        <taxon>Diptera</taxon>
        <taxon>Brachycera</taxon>
        <taxon>Muscomorpha</taxon>
        <taxon>Ephydroidea</taxon>
        <taxon>Drosophilidae</taxon>
        <taxon>Drosophila</taxon>
        <taxon>Sophophora</taxon>
    </lineage>
</organism>
<dbReference type="Proteomes" id="UP001059596">
    <property type="component" value="Unassembled WGS sequence"/>
</dbReference>
<evidence type="ECO:0000313" key="5">
    <source>
        <dbReference type="EMBL" id="KAI8037645.1"/>
    </source>
</evidence>
<feature type="transmembrane region" description="Helical" evidence="2">
    <location>
        <begin position="295"/>
        <end position="317"/>
    </location>
</feature>
<dbReference type="CDD" id="cd00063">
    <property type="entry name" value="FN3"/>
    <property type="match status" value="1"/>
</dbReference>
<evidence type="ECO:0000313" key="6">
    <source>
        <dbReference type="Proteomes" id="UP001059596"/>
    </source>
</evidence>
<feature type="chain" id="PRO_5040482655" description="Fibronectin type-III domain-containing protein" evidence="3">
    <location>
        <begin position="16"/>
        <end position="901"/>
    </location>
</feature>
<dbReference type="PANTHER" id="PTHR21104:SF2">
    <property type="entry name" value="FIBRONECTIN TYPE-III DOMAIN-CONTAINING PROTEIN"/>
    <property type="match status" value="1"/>
</dbReference>
<feature type="transmembrane region" description="Helical" evidence="2">
    <location>
        <begin position="171"/>
        <end position="189"/>
    </location>
</feature>
<feature type="region of interest" description="Disordered" evidence="1">
    <location>
        <begin position="542"/>
        <end position="583"/>
    </location>
</feature>
<name>A0A9P9YIJ4_9MUSC</name>
<evidence type="ECO:0000256" key="3">
    <source>
        <dbReference type="SAM" id="SignalP"/>
    </source>
</evidence>
<evidence type="ECO:0000259" key="4">
    <source>
        <dbReference type="PROSITE" id="PS50853"/>
    </source>
</evidence>
<sequence length="901" mass="98841">MFVFIAVLFVNACLAGTIPATPENITVTFLTPTAVRVSWQTQIDLKAHPIEKYIVTYKPTDDRVVQDVAGSSEAIVLDRLLPSTQYSLVVTAIWQGKKYRSRGQIKFKTLDLPRNTSQQDFPPGIYGNGSNGGRNGSANASIFGDDVTSTATNTLTHATTRELPTIRGVEIGIVLIVLMVWAGAIALFFNRWGKIRMLLPYQPDYKHEQLKVPGTGVCSASGCNGQHSHQVSATRGTPIPVPVPIPIGEVRTMVVRASRITRSAEQPTPRFLCQGWRFPEISLTKRSLLSLRSRLLISFLLFLLFLLLLLPLLPLLLSRSLRFWLALAAALANQRTQTVFAPLRGLWAVRPLLPQPAHREASSAAVSAASSHGHGHSHSHGHGTPVNTYVRGPSVDNQSIVGANVLENVDSAEGAHGDMDIEVEGDEVPDKDQEDQQLLQREKEPVVQRILPLQAGAIKQRKFAQQRGILKNSQERTFVEEDEVLEAKKQLILRRRRLFSHYRQYDQWRRRQFSYDPSYFRPPPLQPRALACADHQLGATTDAASAASSASAGRRRRQYRRQYSCADRSREGSRDSRASSTMQLQMQKYHSLVASDTIHTESSVLNHSNYSEPASFDSSECAHPPLHCNSRHIHMLAEEHSTSISERCTRSRINSAIFVSSEGRGFDSIEFLRRHGSQSVLCRKAKSAENITDNGRRKSLRPWRTDDESCKQQHLSQDSNDIELKECGGAGGELLRLPVIHDGKQSPTAVTSLLARSAAITTANMIVGSISLEAPPPYMQDDEGDTLSTAALIHSDAAAVVHESQDSAETVEELVHVPLLASATATASVSTSSSPSIAIEAKPRVLVHQRSSTASSSPHSSPKNLGNLALKIVKPKISAVPMVSVSGPSPPIEKPPLAECL</sequence>
<evidence type="ECO:0000256" key="2">
    <source>
        <dbReference type="SAM" id="Phobius"/>
    </source>
</evidence>
<dbReference type="InterPro" id="IPR003961">
    <property type="entry name" value="FN3_dom"/>
</dbReference>
<dbReference type="InterPro" id="IPR032073">
    <property type="entry name" value="FNDC5_C"/>
</dbReference>
<dbReference type="PROSITE" id="PS50853">
    <property type="entry name" value="FN3"/>
    <property type="match status" value="1"/>
</dbReference>